<dbReference type="Pfam" id="PF13561">
    <property type="entry name" value="adh_short_C2"/>
    <property type="match status" value="1"/>
</dbReference>
<evidence type="ECO:0000256" key="2">
    <source>
        <dbReference type="ARBA" id="ARBA00023002"/>
    </source>
</evidence>
<dbReference type="SUPFAM" id="SSF51735">
    <property type="entry name" value="NAD(P)-binding Rossmann-fold domains"/>
    <property type="match status" value="1"/>
</dbReference>
<comment type="catalytic activity">
    <reaction evidence="4">
        <text>a (2E,4E)-dienoyl-CoA + NADPH + H(+) = a 4,5-saturated-(3E)-enoyl-CoA + NADP(+)</text>
        <dbReference type="Rhea" id="RHEA:45912"/>
        <dbReference type="ChEBI" id="CHEBI:15378"/>
        <dbReference type="ChEBI" id="CHEBI:57783"/>
        <dbReference type="ChEBI" id="CHEBI:58349"/>
        <dbReference type="ChEBI" id="CHEBI:85101"/>
        <dbReference type="ChEBI" id="CHEBI:85493"/>
        <dbReference type="EC" id="1.3.1.124"/>
    </reaction>
</comment>
<evidence type="ECO:0000256" key="3">
    <source>
        <dbReference type="ARBA" id="ARBA00026117"/>
    </source>
</evidence>
<proteinExistence type="predicted"/>
<dbReference type="InterPro" id="IPR002347">
    <property type="entry name" value="SDR_fam"/>
</dbReference>
<comment type="caution">
    <text evidence="6">The sequence shown here is derived from an EMBL/GenBank/DDBJ whole genome shotgun (WGS) entry which is preliminary data.</text>
</comment>
<reference evidence="6 7" key="1">
    <citation type="journal article" date="2024" name="Nat. Commun.">
        <title>Phylogenomics reveals the evolutionary origins of lichenization in chlorophyte algae.</title>
        <authorList>
            <person name="Puginier C."/>
            <person name="Libourel C."/>
            <person name="Otte J."/>
            <person name="Skaloud P."/>
            <person name="Haon M."/>
            <person name="Grisel S."/>
            <person name="Petersen M."/>
            <person name="Berrin J.G."/>
            <person name="Delaux P.M."/>
            <person name="Dal Grande F."/>
            <person name="Keller J."/>
        </authorList>
    </citation>
    <scope>NUCLEOTIDE SEQUENCE [LARGE SCALE GENOMIC DNA]</scope>
    <source>
        <strain evidence="6 7">SAG 2036</strain>
    </source>
</reference>
<dbReference type="PANTHER" id="PTHR43296:SF2">
    <property type="entry name" value="PEROXISOMAL 2,4-DIENOYL-COA REDUCTASE [(3E)-ENOYL-COA-PRODUCING]"/>
    <property type="match status" value="1"/>
</dbReference>
<evidence type="ECO:0000256" key="1">
    <source>
        <dbReference type="ARBA" id="ARBA00022857"/>
    </source>
</evidence>
<protein>
    <recommendedName>
        <fullName evidence="3">2,4-dienoyl-CoA reductase [(3E)-enoyl-CoA-producing]</fullName>
        <ecNumber evidence="3">1.3.1.124</ecNumber>
    </recommendedName>
</protein>
<dbReference type="GO" id="GO:0009062">
    <property type="term" value="P:fatty acid catabolic process"/>
    <property type="evidence" value="ECO:0007669"/>
    <property type="project" value="InterPro"/>
</dbReference>
<dbReference type="InterPro" id="IPR036291">
    <property type="entry name" value="NAD(P)-bd_dom_sf"/>
</dbReference>
<dbReference type="PRINTS" id="PR00081">
    <property type="entry name" value="GDHRDH"/>
</dbReference>
<keyword evidence="1" id="KW-0521">NADP</keyword>
<dbReference type="GO" id="GO:0008670">
    <property type="term" value="F:2,4-dienoyl-CoA reductase (NADPH) activity"/>
    <property type="evidence" value="ECO:0007669"/>
    <property type="project" value="InterPro"/>
</dbReference>
<evidence type="ECO:0000313" key="6">
    <source>
        <dbReference type="EMBL" id="KAK9803107.1"/>
    </source>
</evidence>
<dbReference type="PRINTS" id="PR00080">
    <property type="entry name" value="SDRFAMILY"/>
</dbReference>
<evidence type="ECO:0000256" key="4">
    <source>
        <dbReference type="ARBA" id="ARBA00048009"/>
    </source>
</evidence>
<keyword evidence="7" id="KW-1185">Reference proteome</keyword>
<gene>
    <name evidence="6" type="ORF">WJX73_004532</name>
</gene>
<accession>A0AAW1P2A2</accession>
<dbReference type="EC" id="1.3.1.124" evidence="3"/>
<dbReference type="Gene3D" id="3.40.50.720">
    <property type="entry name" value="NAD(P)-binding Rossmann-like Domain"/>
    <property type="match status" value="1"/>
</dbReference>
<dbReference type="Proteomes" id="UP001465755">
    <property type="component" value="Unassembled WGS sequence"/>
</dbReference>
<dbReference type="PANTHER" id="PTHR43296">
    <property type="entry name" value="PEROXISOMAL 2,4-DIENOYL-COA REDUCTASE"/>
    <property type="match status" value="1"/>
</dbReference>
<comment type="catalytic activity">
    <reaction evidence="5">
        <text>a (2E,4Z)-dienoyl-CoA + NADPH + H(+) = a 4,5-saturated-(3E)-enoyl-CoA + NADP(+)</text>
        <dbReference type="Rhea" id="RHEA:61892"/>
        <dbReference type="ChEBI" id="CHEBI:15378"/>
        <dbReference type="ChEBI" id="CHEBI:57783"/>
        <dbReference type="ChEBI" id="CHEBI:58349"/>
        <dbReference type="ChEBI" id="CHEBI:85099"/>
        <dbReference type="ChEBI" id="CHEBI:85493"/>
        <dbReference type="EC" id="1.3.1.124"/>
    </reaction>
</comment>
<dbReference type="EMBL" id="JALJOQ010000062">
    <property type="protein sequence ID" value="KAK9803107.1"/>
    <property type="molecule type" value="Genomic_DNA"/>
</dbReference>
<organism evidence="6 7">
    <name type="scientific">Symbiochloris irregularis</name>
    <dbReference type="NCBI Taxonomy" id="706552"/>
    <lineage>
        <taxon>Eukaryota</taxon>
        <taxon>Viridiplantae</taxon>
        <taxon>Chlorophyta</taxon>
        <taxon>core chlorophytes</taxon>
        <taxon>Trebouxiophyceae</taxon>
        <taxon>Trebouxiales</taxon>
        <taxon>Trebouxiaceae</taxon>
        <taxon>Symbiochloris</taxon>
    </lineage>
</organism>
<dbReference type="GO" id="GO:0005777">
    <property type="term" value="C:peroxisome"/>
    <property type="evidence" value="ECO:0007669"/>
    <property type="project" value="TreeGrafter"/>
</dbReference>
<evidence type="ECO:0000256" key="5">
    <source>
        <dbReference type="ARBA" id="ARBA00048340"/>
    </source>
</evidence>
<dbReference type="InterPro" id="IPR045017">
    <property type="entry name" value="DECR2-like"/>
</dbReference>
<keyword evidence="2" id="KW-0560">Oxidoreductase</keyword>
<dbReference type="AlphaFoldDB" id="A0AAW1P2A2"/>
<name>A0AAW1P2A2_9CHLO</name>
<sequence length="320" mass="32956">MSSQLCLPPPEVSPFRDGILKGQVAMVTGGSSGIGYEITRQLGLHGAAVAIMGRRQNALDDATSALQKDGITAVSSRGDVRKSEDCARCVEAAQRLGSLTILVNCAAGNFLAAADQMSANAVRTVLEIDTLGTFTASRAAFSALRDSGNGCIINISATLHYGATWWQAHASAAKAAVDSLTRSLALEWGAFNIRVNGIAPGPVAGTAGMAKLDGGTSDKMLSMLPLGRMQHPWDIAIAAVFLASPAGRCISGDTLVVDGAAWIWRPLVVQRDQVSKVSRGIESKSRSTGLAGLTKGATSGSAGSATGLATQTTVRASMLQ</sequence>
<evidence type="ECO:0000313" key="7">
    <source>
        <dbReference type="Proteomes" id="UP001465755"/>
    </source>
</evidence>